<comment type="caution">
    <text evidence="1">The sequence shown here is derived from an EMBL/GenBank/DDBJ whole genome shotgun (WGS) entry which is preliminary data.</text>
</comment>
<dbReference type="Proteomes" id="UP001519287">
    <property type="component" value="Unassembled WGS sequence"/>
</dbReference>
<proteinExistence type="predicted"/>
<dbReference type="RefSeq" id="WP_209977908.1">
    <property type="nucleotide sequence ID" value="NZ_JAGGLB010000041.1"/>
</dbReference>
<dbReference type="EMBL" id="JAGGLB010000041">
    <property type="protein sequence ID" value="MBP1995930.1"/>
    <property type="molecule type" value="Genomic_DNA"/>
</dbReference>
<gene>
    <name evidence="1" type="ORF">J2Z66_007572</name>
</gene>
<evidence type="ECO:0000313" key="2">
    <source>
        <dbReference type="Proteomes" id="UP001519287"/>
    </source>
</evidence>
<sequence>MFFIVKVRLRGLPRPGLLAMKNIVKVEVLHPKHGYLKEVFSSKRGIYAGSSFERSLFGTL</sequence>
<protein>
    <submittedName>
        <fullName evidence="1">Uncharacterized protein</fullName>
    </submittedName>
</protein>
<name>A0ABS4J7W3_9BACL</name>
<accession>A0ABS4J7W3</accession>
<organism evidence="1 2">
    <name type="scientific">Paenibacillus eucommiae</name>
    <dbReference type="NCBI Taxonomy" id="1355755"/>
    <lineage>
        <taxon>Bacteria</taxon>
        <taxon>Bacillati</taxon>
        <taxon>Bacillota</taxon>
        <taxon>Bacilli</taxon>
        <taxon>Bacillales</taxon>
        <taxon>Paenibacillaceae</taxon>
        <taxon>Paenibacillus</taxon>
    </lineage>
</organism>
<reference evidence="1 2" key="1">
    <citation type="submission" date="2021-03" db="EMBL/GenBank/DDBJ databases">
        <title>Genomic Encyclopedia of Type Strains, Phase IV (KMG-IV): sequencing the most valuable type-strain genomes for metagenomic binning, comparative biology and taxonomic classification.</title>
        <authorList>
            <person name="Goeker M."/>
        </authorList>
    </citation>
    <scope>NUCLEOTIDE SEQUENCE [LARGE SCALE GENOMIC DNA]</scope>
    <source>
        <strain evidence="1 2">DSM 26048</strain>
    </source>
</reference>
<evidence type="ECO:0000313" key="1">
    <source>
        <dbReference type="EMBL" id="MBP1995930.1"/>
    </source>
</evidence>
<keyword evidence="2" id="KW-1185">Reference proteome</keyword>